<evidence type="ECO:0000313" key="4">
    <source>
        <dbReference type="Proteomes" id="UP000262882"/>
    </source>
</evidence>
<reference evidence="3 4" key="1">
    <citation type="submission" date="2018-08" db="EMBL/GenBank/DDBJ databases">
        <title>Actinomadura spongicola sp. nov., isolated from marine sponge Leucetta chagosensis.</title>
        <authorList>
            <person name="Li L."/>
            <person name="Lin H.W."/>
        </authorList>
    </citation>
    <scope>NUCLEOTIDE SEQUENCE [LARGE SCALE GENOMIC DNA]</scope>
    <source>
        <strain evidence="3 4">LHW52907</strain>
    </source>
</reference>
<evidence type="ECO:0000259" key="2">
    <source>
        <dbReference type="Pfam" id="PF03067"/>
    </source>
</evidence>
<proteinExistence type="predicted"/>
<keyword evidence="1" id="KW-0732">Signal</keyword>
<protein>
    <submittedName>
        <fullName evidence="3">Chitin-binding protein</fullName>
    </submittedName>
</protein>
<dbReference type="Pfam" id="PF03067">
    <property type="entry name" value="LPMO_10"/>
    <property type="match status" value="1"/>
</dbReference>
<dbReference type="InterPro" id="IPR051024">
    <property type="entry name" value="GlcNAc_Chitin_IntDeg"/>
</dbReference>
<dbReference type="OrthoDB" id="2702399at2"/>
<dbReference type="Proteomes" id="UP000262882">
    <property type="component" value="Unassembled WGS sequence"/>
</dbReference>
<sequence length="197" mass="21405">MPRKTSLAVAAAVTVGLPVVLAVPAWSHGYTTSPPSRSYLCGQHKVTNCGQVQWDPDGVEGPKGFPARGPRDGTICAGADGRWSPLDDQRGGTGWPATKVTAGSSFSVSWHFTAAHSTTSFRYFLTKDGWDRTKPLTRDSLDLTPFIEQAYRGRQPSDRDVHTGTLPQRQGRHIVLGVWDIADTGNAFYQCIDVDFG</sequence>
<comment type="caution">
    <text evidence="3">The sequence shown here is derived from an EMBL/GenBank/DDBJ whole genome shotgun (WGS) entry which is preliminary data.</text>
</comment>
<dbReference type="PANTHER" id="PTHR34823:SF1">
    <property type="entry name" value="CHITIN-BINDING TYPE-4 DOMAIN-CONTAINING PROTEIN"/>
    <property type="match status" value="1"/>
</dbReference>
<feature type="domain" description="Chitin-binding type-4" evidence="2">
    <location>
        <begin position="28"/>
        <end position="194"/>
    </location>
</feature>
<keyword evidence="4" id="KW-1185">Reference proteome</keyword>
<evidence type="ECO:0000256" key="1">
    <source>
        <dbReference type="ARBA" id="ARBA00022729"/>
    </source>
</evidence>
<dbReference type="InterPro" id="IPR014756">
    <property type="entry name" value="Ig_E-set"/>
</dbReference>
<dbReference type="PANTHER" id="PTHR34823">
    <property type="entry name" value="GLCNAC-BINDING PROTEIN A"/>
    <property type="match status" value="1"/>
</dbReference>
<dbReference type="EMBL" id="QVNQ01000007">
    <property type="protein sequence ID" value="RFS82936.1"/>
    <property type="molecule type" value="Genomic_DNA"/>
</dbReference>
<dbReference type="Gene3D" id="2.70.50.50">
    <property type="entry name" value="chitin-binding protein cbp21"/>
    <property type="match status" value="1"/>
</dbReference>
<dbReference type="SUPFAM" id="SSF81296">
    <property type="entry name" value="E set domains"/>
    <property type="match status" value="1"/>
</dbReference>
<dbReference type="AlphaFoldDB" id="A0A372GC03"/>
<dbReference type="CDD" id="cd21177">
    <property type="entry name" value="LPMO_AA10"/>
    <property type="match status" value="1"/>
</dbReference>
<dbReference type="InterPro" id="IPR004302">
    <property type="entry name" value="Cellulose/chitin-bd_N"/>
</dbReference>
<gene>
    <name evidence="3" type="ORF">D0T12_22290</name>
</gene>
<accession>A0A372GC03</accession>
<evidence type="ECO:0000313" key="3">
    <source>
        <dbReference type="EMBL" id="RFS82936.1"/>
    </source>
</evidence>
<organism evidence="3 4">
    <name type="scientific">Actinomadura spongiicola</name>
    <dbReference type="NCBI Taxonomy" id="2303421"/>
    <lineage>
        <taxon>Bacteria</taxon>
        <taxon>Bacillati</taxon>
        <taxon>Actinomycetota</taxon>
        <taxon>Actinomycetes</taxon>
        <taxon>Streptosporangiales</taxon>
        <taxon>Thermomonosporaceae</taxon>
        <taxon>Actinomadura</taxon>
    </lineage>
</organism>
<dbReference type="RefSeq" id="WP_117401632.1">
    <property type="nucleotide sequence ID" value="NZ_QVNQ01000007.1"/>
</dbReference>
<name>A0A372GC03_9ACTN</name>